<feature type="transmembrane region" description="Helical" evidence="1">
    <location>
        <begin position="47"/>
        <end position="64"/>
    </location>
</feature>
<gene>
    <name evidence="2" type="ORF">SAMN06893096_11335</name>
</gene>
<keyword evidence="1" id="KW-1133">Transmembrane helix</keyword>
<organism evidence="2 3">
    <name type="scientific">Geodermatophilus pulveris</name>
    <dbReference type="NCBI Taxonomy" id="1564159"/>
    <lineage>
        <taxon>Bacteria</taxon>
        <taxon>Bacillati</taxon>
        <taxon>Actinomycetota</taxon>
        <taxon>Actinomycetes</taxon>
        <taxon>Geodermatophilales</taxon>
        <taxon>Geodermatophilaceae</taxon>
        <taxon>Geodermatophilus</taxon>
    </lineage>
</organism>
<keyword evidence="1" id="KW-0472">Membrane</keyword>
<evidence type="ECO:0000313" key="3">
    <source>
        <dbReference type="Proteomes" id="UP000198373"/>
    </source>
</evidence>
<evidence type="ECO:0000256" key="1">
    <source>
        <dbReference type="SAM" id="Phobius"/>
    </source>
</evidence>
<proteinExistence type="predicted"/>
<name>A0A239J7V8_9ACTN</name>
<dbReference type="RefSeq" id="WP_089307354.1">
    <property type="nucleotide sequence ID" value="NZ_FZOO01000013.1"/>
</dbReference>
<protein>
    <submittedName>
        <fullName evidence="2">Uncharacterized protein</fullName>
    </submittedName>
</protein>
<reference evidence="3" key="1">
    <citation type="submission" date="2017-06" db="EMBL/GenBank/DDBJ databases">
        <authorList>
            <person name="Varghese N."/>
            <person name="Submissions S."/>
        </authorList>
    </citation>
    <scope>NUCLEOTIDE SEQUENCE [LARGE SCALE GENOMIC DNA]</scope>
    <source>
        <strain evidence="3">DSM 46839</strain>
    </source>
</reference>
<dbReference type="AlphaFoldDB" id="A0A239J7V8"/>
<accession>A0A239J7V8</accession>
<dbReference type="EMBL" id="FZOO01000013">
    <property type="protein sequence ID" value="SNT01885.1"/>
    <property type="molecule type" value="Genomic_DNA"/>
</dbReference>
<sequence length="72" mass="7416">MHIRLAALLVAGVLSVFAVLLVTGRYVNEGPVLLQIGADRGVHSGDVLVVLGWAVAVLSVAGLLRGTGRRDG</sequence>
<keyword evidence="1" id="KW-0812">Transmembrane</keyword>
<evidence type="ECO:0000313" key="2">
    <source>
        <dbReference type="EMBL" id="SNT01885.1"/>
    </source>
</evidence>
<feature type="transmembrane region" description="Helical" evidence="1">
    <location>
        <begin position="7"/>
        <end position="27"/>
    </location>
</feature>
<keyword evidence="3" id="KW-1185">Reference proteome</keyword>
<dbReference type="Proteomes" id="UP000198373">
    <property type="component" value="Unassembled WGS sequence"/>
</dbReference>